<keyword evidence="6" id="KW-0560">Oxidoreductase</keyword>
<proteinExistence type="inferred from homology"/>
<keyword evidence="3" id="KW-0285">Flavoprotein</keyword>
<dbReference type="Pfam" id="PF00881">
    <property type="entry name" value="Nitroreductase"/>
    <property type="match status" value="1"/>
</dbReference>
<name>A0A1M5NVZ8_9BACI</name>
<dbReference type="AlphaFoldDB" id="A0A1M5NVZ8"/>
<evidence type="ECO:0000256" key="4">
    <source>
        <dbReference type="ARBA" id="ARBA00022643"/>
    </source>
</evidence>
<dbReference type="PANTHER" id="PTHR43821:SF1">
    <property type="entry name" value="NAD(P)H NITROREDUCTASE YDJA-RELATED"/>
    <property type="match status" value="1"/>
</dbReference>
<evidence type="ECO:0000256" key="2">
    <source>
        <dbReference type="ARBA" id="ARBA00007118"/>
    </source>
</evidence>
<evidence type="ECO:0000256" key="6">
    <source>
        <dbReference type="ARBA" id="ARBA00023002"/>
    </source>
</evidence>
<feature type="domain" description="Nitroreductase" evidence="8">
    <location>
        <begin position="34"/>
        <end position="184"/>
    </location>
</feature>
<protein>
    <submittedName>
        <fullName evidence="9">Nitroreductase</fullName>
    </submittedName>
</protein>
<comment type="cofactor">
    <cofactor evidence="1">
        <name>FMN</name>
        <dbReference type="ChEBI" id="CHEBI:58210"/>
    </cofactor>
</comment>
<evidence type="ECO:0000256" key="3">
    <source>
        <dbReference type="ARBA" id="ARBA00022630"/>
    </source>
</evidence>
<dbReference type="InterPro" id="IPR029479">
    <property type="entry name" value="Nitroreductase"/>
</dbReference>
<keyword evidence="10" id="KW-1185">Reference proteome</keyword>
<dbReference type="CDD" id="cd02135">
    <property type="entry name" value="YdjA-like"/>
    <property type="match status" value="1"/>
</dbReference>
<evidence type="ECO:0000259" key="8">
    <source>
        <dbReference type="Pfam" id="PF00881"/>
    </source>
</evidence>
<accession>A0A1M5NVZ8</accession>
<dbReference type="Gene3D" id="3.40.109.10">
    <property type="entry name" value="NADH Oxidase"/>
    <property type="match status" value="1"/>
</dbReference>
<evidence type="ECO:0000256" key="5">
    <source>
        <dbReference type="ARBA" id="ARBA00022857"/>
    </source>
</evidence>
<dbReference type="EMBL" id="FQVW01000091">
    <property type="protein sequence ID" value="SHG93711.1"/>
    <property type="molecule type" value="Genomic_DNA"/>
</dbReference>
<dbReference type="InterPro" id="IPR026021">
    <property type="entry name" value="YdjA-like"/>
</dbReference>
<keyword evidence="4" id="KW-0288">FMN</keyword>
<dbReference type="GO" id="GO:0016491">
    <property type="term" value="F:oxidoreductase activity"/>
    <property type="evidence" value="ECO:0007669"/>
    <property type="project" value="UniProtKB-KW"/>
</dbReference>
<evidence type="ECO:0000256" key="7">
    <source>
        <dbReference type="ARBA" id="ARBA00023027"/>
    </source>
</evidence>
<organism evidence="9 10">
    <name type="scientific">Ornithinibacillus halophilus</name>
    <dbReference type="NCBI Taxonomy" id="930117"/>
    <lineage>
        <taxon>Bacteria</taxon>
        <taxon>Bacillati</taxon>
        <taxon>Bacillota</taxon>
        <taxon>Bacilli</taxon>
        <taxon>Bacillales</taxon>
        <taxon>Bacillaceae</taxon>
        <taxon>Ornithinibacillus</taxon>
    </lineage>
</organism>
<dbReference type="STRING" id="930117.SAMN05216225_10913"/>
<keyword evidence="7" id="KW-0520">NAD</keyword>
<evidence type="ECO:0000313" key="9">
    <source>
        <dbReference type="EMBL" id="SHG93711.1"/>
    </source>
</evidence>
<evidence type="ECO:0000256" key="1">
    <source>
        <dbReference type="ARBA" id="ARBA00001917"/>
    </source>
</evidence>
<dbReference type="PANTHER" id="PTHR43821">
    <property type="entry name" value="NAD(P)H NITROREDUCTASE YDJA-RELATED"/>
    <property type="match status" value="1"/>
</dbReference>
<dbReference type="InterPro" id="IPR052530">
    <property type="entry name" value="NAD(P)H_nitroreductase"/>
</dbReference>
<dbReference type="SUPFAM" id="SSF55469">
    <property type="entry name" value="FMN-dependent nitroreductase-like"/>
    <property type="match status" value="1"/>
</dbReference>
<reference evidence="9 10" key="1">
    <citation type="submission" date="2016-11" db="EMBL/GenBank/DDBJ databases">
        <authorList>
            <person name="Jaros S."/>
            <person name="Januszkiewicz K."/>
            <person name="Wedrychowicz H."/>
        </authorList>
    </citation>
    <scope>NUCLEOTIDE SEQUENCE [LARGE SCALE GENOMIC DNA]</scope>
    <source>
        <strain evidence="9 10">IBRC-M 10683</strain>
    </source>
</reference>
<gene>
    <name evidence="9" type="ORF">SAMN05216225_10913</name>
</gene>
<dbReference type="Proteomes" id="UP000183988">
    <property type="component" value="Unassembled WGS sequence"/>
</dbReference>
<evidence type="ECO:0000313" key="10">
    <source>
        <dbReference type="Proteomes" id="UP000183988"/>
    </source>
</evidence>
<comment type="similarity">
    <text evidence="2">Belongs to the nitroreductase family.</text>
</comment>
<dbReference type="InterPro" id="IPR000415">
    <property type="entry name" value="Nitroreductase-like"/>
</dbReference>
<keyword evidence="5" id="KW-0521">NADP</keyword>
<sequence length="205" mass="24234">MNHLQLIDNDYQSYKGADLYMENIQQQSQLATVIRERRSIKKGYNNKEVTEETVCELLEDAIWAPTHGMRQPWRFIFIDNENLPNFAKQVASTYPEQKQQNREDYLNEPNAILVIAMEKGENEKQYDENFGATASMIQNFWLLAWEQKLGVVWKTNPHIYNPEVHQILNLDDNEKIVGFLHLGYFDQEPIKKERFSAISKFSRFK</sequence>